<dbReference type="Proteomes" id="UP000479000">
    <property type="component" value="Unassembled WGS sequence"/>
</dbReference>
<dbReference type="OrthoDB" id="654211at2759"/>
<evidence type="ECO:0000313" key="1">
    <source>
        <dbReference type="EMBL" id="CAA9997582.1"/>
    </source>
</evidence>
<protein>
    <submittedName>
        <fullName evidence="1">Uncharacterized protein</fullName>
    </submittedName>
</protein>
<reference evidence="1 2" key="1">
    <citation type="submission" date="2020-02" db="EMBL/GenBank/DDBJ databases">
        <authorList>
            <person name="Ferguson B K."/>
        </authorList>
    </citation>
    <scope>NUCLEOTIDE SEQUENCE [LARGE SCALE GENOMIC DNA]</scope>
</reference>
<proteinExistence type="predicted"/>
<evidence type="ECO:0000313" key="2">
    <source>
        <dbReference type="Proteomes" id="UP000479000"/>
    </source>
</evidence>
<dbReference type="EMBL" id="CADCXU010005885">
    <property type="protein sequence ID" value="CAA9997582.1"/>
    <property type="molecule type" value="Genomic_DNA"/>
</dbReference>
<dbReference type="AlphaFoldDB" id="A0A6H5G6J8"/>
<name>A0A6H5G6J8_9HEMI</name>
<keyword evidence="2" id="KW-1185">Reference proteome</keyword>
<sequence>MFGTMLGTFLYHHCNRRFASHPLSSIANDFRMPTTRCELELGITNAQKTAYIDAVMQQQLEQQLHQQVPKIKMEFVPTLKVPQVPHPSMNAQNPSEQQMFVVGDEGVSYDEGIRVLRSIGTWYVRLDKFMSADFLCL</sequence>
<organism evidence="1 2">
    <name type="scientific">Nesidiocoris tenuis</name>
    <dbReference type="NCBI Taxonomy" id="355587"/>
    <lineage>
        <taxon>Eukaryota</taxon>
        <taxon>Metazoa</taxon>
        <taxon>Ecdysozoa</taxon>
        <taxon>Arthropoda</taxon>
        <taxon>Hexapoda</taxon>
        <taxon>Insecta</taxon>
        <taxon>Pterygota</taxon>
        <taxon>Neoptera</taxon>
        <taxon>Paraneoptera</taxon>
        <taxon>Hemiptera</taxon>
        <taxon>Heteroptera</taxon>
        <taxon>Panheteroptera</taxon>
        <taxon>Cimicomorpha</taxon>
        <taxon>Miridae</taxon>
        <taxon>Dicyphina</taxon>
        <taxon>Nesidiocoris</taxon>
    </lineage>
</organism>
<accession>A0A6H5G6J8</accession>
<gene>
    <name evidence="1" type="ORF">NTEN_LOCUS3876</name>
</gene>